<dbReference type="SUPFAM" id="SSF52833">
    <property type="entry name" value="Thioredoxin-like"/>
    <property type="match status" value="1"/>
</dbReference>
<dbReference type="InterPro" id="IPR036249">
    <property type="entry name" value="Thioredoxin-like_sf"/>
</dbReference>
<dbReference type="RefSeq" id="WP_143915002.1">
    <property type="nucleotide sequence ID" value="NZ_VLNT01000034.1"/>
</dbReference>
<accession>A0A554RFP0</accession>
<keyword evidence="3" id="KW-0560">Oxidoreductase</keyword>
<dbReference type="PANTHER" id="PTHR13887:SF14">
    <property type="entry name" value="DISULFIDE BOND FORMATION PROTEIN D"/>
    <property type="match status" value="1"/>
</dbReference>
<comment type="similarity">
    <text evidence="1">Belongs to the thioredoxin family. DsbA subfamily.</text>
</comment>
<dbReference type="Pfam" id="PF13462">
    <property type="entry name" value="Thioredoxin_4"/>
    <property type="match status" value="1"/>
</dbReference>
<dbReference type="PANTHER" id="PTHR13887">
    <property type="entry name" value="GLUTATHIONE S-TRANSFERASE KAPPA"/>
    <property type="match status" value="1"/>
</dbReference>
<evidence type="ECO:0000259" key="6">
    <source>
        <dbReference type="PROSITE" id="PS51352"/>
    </source>
</evidence>
<name>A0A554RFP0_9ACTN</name>
<evidence type="ECO:0000256" key="2">
    <source>
        <dbReference type="ARBA" id="ARBA00022729"/>
    </source>
</evidence>
<gene>
    <name evidence="7" type="ORF">FNM00_18465</name>
</gene>
<evidence type="ECO:0000313" key="7">
    <source>
        <dbReference type="EMBL" id="TSD52968.1"/>
    </source>
</evidence>
<dbReference type="InterPro" id="IPR012336">
    <property type="entry name" value="Thioredoxin-like_fold"/>
</dbReference>
<dbReference type="PROSITE" id="PS51352">
    <property type="entry name" value="THIOREDOXIN_2"/>
    <property type="match status" value="1"/>
</dbReference>
<sequence>MSRTTRTIVTLAVIIAALITLATLVLFQMSRSDQDKQAAAAEISVVEDNSHRLQEADAPDAPVFVEFLDFECEACGAAYPVIEDLRERYAGQVTFVVRYFPLPGHRNSRNAAHAVEAAARQDALEPMYQLMFETQASWGESQDDKSELFRSYAERLGLDLDQYDRDVASDSVAERVQQDYDAATALDLSGTPSFFIDDEPLQPQNLQDMTDAIDDAIARR</sequence>
<dbReference type="Gene3D" id="3.40.30.10">
    <property type="entry name" value="Glutaredoxin"/>
    <property type="match status" value="1"/>
</dbReference>
<evidence type="ECO:0000256" key="5">
    <source>
        <dbReference type="ARBA" id="ARBA00023284"/>
    </source>
</evidence>
<proteinExistence type="inferred from homology"/>
<dbReference type="AlphaFoldDB" id="A0A554RFP0"/>
<protein>
    <submittedName>
        <fullName evidence="7">Disulfide bond formation protein DsbA</fullName>
    </submittedName>
</protein>
<evidence type="ECO:0000256" key="3">
    <source>
        <dbReference type="ARBA" id="ARBA00023002"/>
    </source>
</evidence>
<feature type="domain" description="Thioredoxin" evidence="6">
    <location>
        <begin position="32"/>
        <end position="218"/>
    </location>
</feature>
<keyword evidence="8" id="KW-1185">Reference proteome</keyword>
<organism evidence="7 8">
    <name type="scientific">Aeromicrobium piscarium</name>
    <dbReference type="NCBI Taxonomy" id="2590901"/>
    <lineage>
        <taxon>Bacteria</taxon>
        <taxon>Bacillati</taxon>
        <taxon>Actinomycetota</taxon>
        <taxon>Actinomycetes</taxon>
        <taxon>Propionibacteriales</taxon>
        <taxon>Nocardioidaceae</taxon>
        <taxon>Aeromicrobium</taxon>
    </lineage>
</organism>
<keyword evidence="2" id="KW-0732">Signal</keyword>
<reference evidence="7 8" key="1">
    <citation type="submission" date="2019-07" db="EMBL/GenBank/DDBJ databases">
        <authorList>
            <person name="Zhao L.H."/>
        </authorList>
    </citation>
    <scope>NUCLEOTIDE SEQUENCE [LARGE SCALE GENOMIC DNA]</scope>
    <source>
        <strain evidence="7 8">Co35</strain>
    </source>
</reference>
<evidence type="ECO:0000256" key="1">
    <source>
        <dbReference type="ARBA" id="ARBA00005791"/>
    </source>
</evidence>
<dbReference type="InterPro" id="IPR013766">
    <property type="entry name" value="Thioredoxin_domain"/>
</dbReference>
<dbReference type="EMBL" id="VLNT01000034">
    <property type="protein sequence ID" value="TSD52968.1"/>
    <property type="molecule type" value="Genomic_DNA"/>
</dbReference>
<keyword evidence="5" id="KW-0676">Redox-active center</keyword>
<dbReference type="OrthoDB" id="117402at2"/>
<comment type="caution">
    <text evidence="7">The sequence shown here is derived from an EMBL/GenBank/DDBJ whole genome shotgun (WGS) entry which is preliminary data.</text>
</comment>
<evidence type="ECO:0000313" key="8">
    <source>
        <dbReference type="Proteomes" id="UP000316988"/>
    </source>
</evidence>
<keyword evidence="4" id="KW-1015">Disulfide bond</keyword>
<dbReference type="GO" id="GO:0016491">
    <property type="term" value="F:oxidoreductase activity"/>
    <property type="evidence" value="ECO:0007669"/>
    <property type="project" value="UniProtKB-KW"/>
</dbReference>
<evidence type="ECO:0000256" key="4">
    <source>
        <dbReference type="ARBA" id="ARBA00023157"/>
    </source>
</evidence>
<dbReference type="Proteomes" id="UP000316988">
    <property type="component" value="Unassembled WGS sequence"/>
</dbReference>